<gene>
    <name evidence="1" type="ORF">GCM10010255_80640</name>
</gene>
<organism evidence="1 2">
    <name type="scientific">Streptomyces coeruleofuscus</name>
    <dbReference type="NCBI Taxonomy" id="66879"/>
    <lineage>
        <taxon>Bacteria</taxon>
        <taxon>Bacillati</taxon>
        <taxon>Actinomycetota</taxon>
        <taxon>Actinomycetes</taxon>
        <taxon>Kitasatosporales</taxon>
        <taxon>Streptomycetaceae</taxon>
        <taxon>Streptomyces</taxon>
    </lineage>
</organism>
<evidence type="ECO:0000313" key="2">
    <source>
        <dbReference type="Proteomes" id="UP001499986"/>
    </source>
</evidence>
<sequence length="77" mass="8486">MRARRRHNRLMKVADHLIRDAAVTSSSGPERVTTAQVACLAFARHQLRIDEEEAADYLAAALVARGYSTDHKPATAV</sequence>
<reference evidence="2" key="1">
    <citation type="journal article" date="2019" name="Int. J. Syst. Evol. Microbiol.">
        <title>The Global Catalogue of Microorganisms (GCM) 10K type strain sequencing project: providing services to taxonomists for standard genome sequencing and annotation.</title>
        <authorList>
            <consortium name="The Broad Institute Genomics Platform"/>
            <consortium name="The Broad Institute Genome Sequencing Center for Infectious Disease"/>
            <person name="Wu L."/>
            <person name="Ma J."/>
        </authorList>
    </citation>
    <scope>NUCLEOTIDE SEQUENCE [LARGE SCALE GENOMIC DNA]</scope>
    <source>
        <strain evidence="2">JCM 4358</strain>
    </source>
</reference>
<comment type="caution">
    <text evidence="1">The sequence shown here is derived from an EMBL/GenBank/DDBJ whole genome shotgun (WGS) entry which is preliminary data.</text>
</comment>
<evidence type="ECO:0000313" key="1">
    <source>
        <dbReference type="EMBL" id="GAA2426243.1"/>
    </source>
</evidence>
<accession>A0ABP5WFS8</accession>
<proteinExistence type="predicted"/>
<keyword evidence="2" id="KW-1185">Reference proteome</keyword>
<dbReference type="Proteomes" id="UP001499986">
    <property type="component" value="Unassembled WGS sequence"/>
</dbReference>
<dbReference type="EMBL" id="BAAASE010000017">
    <property type="protein sequence ID" value="GAA2426243.1"/>
    <property type="molecule type" value="Genomic_DNA"/>
</dbReference>
<name>A0ABP5WFS8_9ACTN</name>
<protein>
    <submittedName>
        <fullName evidence="1">Uncharacterized protein</fullName>
    </submittedName>
</protein>